<reference evidence="2" key="1">
    <citation type="journal article" date="2013" name="Nat. Commun.">
        <title>Whole-genome sequencing of Oryza brachyantha reveals mechanisms underlying Oryza genome evolution.</title>
        <authorList>
            <person name="Chen J."/>
            <person name="Huang Q."/>
            <person name="Gao D."/>
            <person name="Wang J."/>
            <person name="Lang Y."/>
            <person name="Liu T."/>
            <person name="Li B."/>
            <person name="Bai Z."/>
            <person name="Luis Goicoechea J."/>
            <person name="Liang C."/>
            <person name="Chen C."/>
            <person name="Zhang W."/>
            <person name="Sun S."/>
            <person name="Liao Y."/>
            <person name="Zhang X."/>
            <person name="Yang L."/>
            <person name="Song C."/>
            <person name="Wang M."/>
            <person name="Shi J."/>
            <person name="Liu G."/>
            <person name="Liu J."/>
            <person name="Zhou H."/>
            <person name="Zhou W."/>
            <person name="Yu Q."/>
            <person name="An N."/>
            <person name="Chen Y."/>
            <person name="Cai Q."/>
            <person name="Wang B."/>
            <person name="Liu B."/>
            <person name="Min J."/>
            <person name="Huang Y."/>
            <person name="Wu H."/>
            <person name="Li Z."/>
            <person name="Zhang Y."/>
            <person name="Yin Y."/>
            <person name="Song W."/>
            <person name="Jiang J."/>
            <person name="Jackson S.A."/>
            <person name="Wing R.A."/>
            <person name="Wang J."/>
            <person name="Chen M."/>
        </authorList>
    </citation>
    <scope>NUCLEOTIDE SEQUENCE [LARGE SCALE GENOMIC DNA]</scope>
    <source>
        <strain evidence="2">cv. IRGC 101232</strain>
    </source>
</reference>
<sequence length="55" mass="6065">MNNTNYSSSVNNLRPNKSYQNTTKAMTFVAKSNGGARGATPQDYQDYSKHNCKGC</sequence>
<proteinExistence type="predicted"/>
<evidence type="ECO:0000256" key="1">
    <source>
        <dbReference type="SAM" id="MobiDB-lite"/>
    </source>
</evidence>
<dbReference type="EnsemblPlants" id="OB11G19330.1">
    <property type="protein sequence ID" value="OB11G19330.1"/>
    <property type="gene ID" value="OB11G19330"/>
</dbReference>
<dbReference type="Proteomes" id="UP000006038">
    <property type="component" value="Chromosome 11"/>
</dbReference>
<organism evidence="2">
    <name type="scientific">Oryza brachyantha</name>
    <name type="common">malo sina</name>
    <dbReference type="NCBI Taxonomy" id="4533"/>
    <lineage>
        <taxon>Eukaryota</taxon>
        <taxon>Viridiplantae</taxon>
        <taxon>Streptophyta</taxon>
        <taxon>Embryophyta</taxon>
        <taxon>Tracheophyta</taxon>
        <taxon>Spermatophyta</taxon>
        <taxon>Magnoliopsida</taxon>
        <taxon>Liliopsida</taxon>
        <taxon>Poales</taxon>
        <taxon>Poaceae</taxon>
        <taxon>BOP clade</taxon>
        <taxon>Oryzoideae</taxon>
        <taxon>Oryzeae</taxon>
        <taxon>Oryzinae</taxon>
        <taxon>Oryza</taxon>
    </lineage>
</organism>
<evidence type="ECO:0000313" key="2">
    <source>
        <dbReference type="EnsemblPlants" id="OB11G19330.1"/>
    </source>
</evidence>
<evidence type="ECO:0000313" key="3">
    <source>
        <dbReference type="Proteomes" id="UP000006038"/>
    </source>
</evidence>
<feature type="region of interest" description="Disordered" evidence="1">
    <location>
        <begin position="1"/>
        <end position="20"/>
    </location>
</feature>
<protein>
    <submittedName>
        <fullName evidence="2">Uncharacterized protein</fullName>
    </submittedName>
</protein>
<keyword evidence="3" id="KW-1185">Reference proteome</keyword>
<accession>J3N7Z7</accession>
<dbReference type="HOGENOM" id="CLU_3035563_0_0_1"/>
<dbReference type="AlphaFoldDB" id="J3N7Z7"/>
<dbReference type="Gramene" id="OB11G19330.1">
    <property type="protein sequence ID" value="OB11G19330.1"/>
    <property type="gene ID" value="OB11G19330"/>
</dbReference>
<name>J3N7Z7_ORYBR</name>
<feature type="region of interest" description="Disordered" evidence="1">
    <location>
        <begin position="32"/>
        <end position="55"/>
    </location>
</feature>
<reference evidence="2" key="2">
    <citation type="submission" date="2013-04" db="UniProtKB">
        <authorList>
            <consortium name="EnsemblPlants"/>
        </authorList>
    </citation>
    <scope>IDENTIFICATION</scope>
</reference>